<organism evidence="2 3">
    <name type="scientific">Mesorhizobium plurifarium</name>
    <dbReference type="NCBI Taxonomy" id="69974"/>
    <lineage>
        <taxon>Bacteria</taxon>
        <taxon>Pseudomonadati</taxon>
        <taxon>Pseudomonadota</taxon>
        <taxon>Alphaproteobacteria</taxon>
        <taxon>Hyphomicrobiales</taxon>
        <taxon>Phyllobacteriaceae</taxon>
        <taxon>Mesorhizobium</taxon>
    </lineage>
</organism>
<name>A0A090FE70_MESPL</name>
<dbReference type="AlphaFoldDB" id="A0A090FE70"/>
<proteinExistence type="predicted"/>
<reference evidence="2 3" key="1">
    <citation type="submission" date="2014-08" db="EMBL/GenBank/DDBJ databases">
        <authorList>
            <person name="Moulin Lionel"/>
        </authorList>
    </citation>
    <scope>NUCLEOTIDE SEQUENCE [LARGE SCALE GENOMIC DNA]</scope>
</reference>
<evidence type="ECO:0000313" key="2">
    <source>
        <dbReference type="EMBL" id="CDX39951.1"/>
    </source>
</evidence>
<evidence type="ECO:0000313" key="3">
    <source>
        <dbReference type="Proteomes" id="UP000046373"/>
    </source>
</evidence>
<accession>A0A090FE70</accession>
<sequence length="225" mass="24259">MNVRQVAAGDGQADGFGSRCNQQPVIGDPSSIREDNLPRTGVDVDGFRLETQVDVVPGIEFLPTERHPVVRGLSGKVVLGKVRAVDGRRLVVAEHDDAALELPPSQHFGRRETRRAAAYDNDFLRNLAGVIGAWLTSAPFQFLADEYAPIPLLDCPASEWVEGGRAQGLARAQIEARMMPGTADGVLDHKAIDQRPAVVCACRADCEHLVSATHQQHLVVATSAN</sequence>
<dbReference type="EMBL" id="CCNB01000019">
    <property type="protein sequence ID" value="CDX39951.1"/>
    <property type="molecule type" value="Genomic_DNA"/>
</dbReference>
<gene>
    <name evidence="2" type="ORF">MPLDJ20_260184</name>
</gene>
<evidence type="ECO:0000256" key="1">
    <source>
        <dbReference type="SAM" id="MobiDB-lite"/>
    </source>
</evidence>
<protein>
    <submittedName>
        <fullName evidence="2">Uncharacterized protein</fullName>
    </submittedName>
</protein>
<feature type="region of interest" description="Disordered" evidence="1">
    <location>
        <begin position="1"/>
        <end position="37"/>
    </location>
</feature>
<dbReference type="Proteomes" id="UP000046373">
    <property type="component" value="Unassembled WGS sequence"/>
</dbReference>